<keyword evidence="3" id="KW-1185">Reference proteome</keyword>
<organism evidence="2 3">
    <name type="scientific">Bradyrhizobium campsiandrae</name>
    <dbReference type="NCBI Taxonomy" id="1729892"/>
    <lineage>
        <taxon>Bacteria</taxon>
        <taxon>Pseudomonadati</taxon>
        <taxon>Pseudomonadota</taxon>
        <taxon>Alphaproteobacteria</taxon>
        <taxon>Hyphomicrobiales</taxon>
        <taxon>Nitrobacteraceae</taxon>
        <taxon>Bradyrhizobium</taxon>
    </lineage>
</organism>
<name>A0ABR7U6K4_9BRAD</name>
<proteinExistence type="predicted"/>
<dbReference type="Proteomes" id="UP000639516">
    <property type="component" value="Unassembled WGS sequence"/>
</dbReference>
<comment type="caution">
    <text evidence="2">The sequence shown here is derived from an EMBL/GenBank/DDBJ whole genome shotgun (WGS) entry which is preliminary data.</text>
</comment>
<dbReference type="InterPro" id="IPR036388">
    <property type="entry name" value="WH-like_DNA-bd_sf"/>
</dbReference>
<accession>A0ABR7U6K4</accession>
<evidence type="ECO:0000313" key="3">
    <source>
        <dbReference type="Proteomes" id="UP000639516"/>
    </source>
</evidence>
<dbReference type="PROSITE" id="PS50043">
    <property type="entry name" value="HTH_LUXR_2"/>
    <property type="match status" value="1"/>
</dbReference>
<feature type="domain" description="HTH luxR-type" evidence="1">
    <location>
        <begin position="250"/>
        <end position="315"/>
    </location>
</feature>
<dbReference type="InterPro" id="IPR016032">
    <property type="entry name" value="Sig_transdc_resp-reg_C-effctor"/>
</dbReference>
<sequence length="316" mass="34844">MTKVYFQQGWHLRDIRVPRVQSLLTASRPIAPAFCDSDMFSYEEMQQLFRKDAYFNDFLRLGKLKWGGWIRFPVMGQPWLVAFQRTAAQGPFERDDMLRLAPLAQALTEVADLSAAVGRSVLTGVLDGLLLVQLPALALDRNGLVLGVNAGADAVFDSDLRVHNSRLVVRDGKARQALERITSDAANEGDLLHHMTGRSGRVIVARRETKKPVLLKVLPVHRAASTPFLGAKFILTLTDLEGAQRTPLDVISEAFSLTPAEAKVGVMVATGASPDEIARELQVSRETVRNQIKAIFAKTGTHRQSELAALISRVQL</sequence>
<dbReference type="Gene3D" id="1.10.10.10">
    <property type="entry name" value="Winged helix-like DNA-binding domain superfamily/Winged helix DNA-binding domain"/>
    <property type="match status" value="1"/>
</dbReference>
<gene>
    <name evidence="2" type="ORF">HA482_15460</name>
</gene>
<reference evidence="2 3" key="1">
    <citation type="journal article" date="2020" name="Arch. Microbiol.">
        <title>Bradyrhizobium campsiandrae sp. nov., a nitrogen-fixing bacterial strain isolated from a native leguminous tree from the Amazon adapted to flooded conditions.</title>
        <authorList>
            <person name="Cabral Michel D."/>
            <person name="Martins da Costa E."/>
            <person name="Azarias Guimaraes A."/>
            <person name="Soares de Carvalho T."/>
            <person name="Santos de Castro Caputo P."/>
            <person name="Willems A."/>
            <person name="de Souza Moreira F.M."/>
        </authorList>
    </citation>
    <scope>NUCLEOTIDE SEQUENCE [LARGE SCALE GENOMIC DNA]</scope>
    <source>
        <strain evidence="3">INPA 384B</strain>
    </source>
</reference>
<dbReference type="EMBL" id="JAATTO010000019">
    <property type="protein sequence ID" value="MBC9979597.1"/>
    <property type="molecule type" value="Genomic_DNA"/>
</dbReference>
<protein>
    <submittedName>
        <fullName evidence="2">Helix-turn-helix transcriptional regulator</fullName>
    </submittedName>
</protein>
<evidence type="ECO:0000313" key="2">
    <source>
        <dbReference type="EMBL" id="MBC9979597.1"/>
    </source>
</evidence>
<dbReference type="PRINTS" id="PR00038">
    <property type="entry name" value="HTHLUXR"/>
</dbReference>
<evidence type="ECO:0000259" key="1">
    <source>
        <dbReference type="PROSITE" id="PS50043"/>
    </source>
</evidence>
<dbReference type="InterPro" id="IPR000792">
    <property type="entry name" value="Tscrpt_reg_LuxR_C"/>
</dbReference>
<dbReference type="RefSeq" id="WP_188095871.1">
    <property type="nucleotide sequence ID" value="NZ_JAANIH010000002.1"/>
</dbReference>
<dbReference type="SUPFAM" id="SSF46894">
    <property type="entry name" value="C-terminal effector domain of the bipartite response regulators"/>
    <property type="match status" value="1"/>
</dbReference>
<dbReference type="SMART" id="SM00421">
    <property type="entry name" value="HTH_LUXR"/>
    <property type="match status" value="1"/>
</dbReference>
<dbReference type="Pfam" id="PF00196">
    <property type="entry name" value="GerE"/>
    <property type="match status" value="1"/>
</dbReference>